<organism evidence="8 9">
    <name type="scientific">Debaryomyces fabryi</name>
    <dbReference type="NCBI Taxonomy" id="58627"/>
    <lineage>
        <taxon>Eukaryota</taxon>
        <taxon>Fungi</taxon>
        <taxon>Dikarya</taxon>
        <taxon>Ascomycota</taxon>
        <taxon>Saccharomycotina</taxon>
        <taxon>Pichiomycetes</taxon>
        <taxon>Debaryomycetaceae</taxon>
        <taxon>Debaryomyces</taxon>
    </lineage>
</organism>
<feature type="region of interest" description="Disordered" evidence="7">
    <location>
        <begin position="22"/>
        <end position="41"/>
    </location>
</feature>
<dbReference type="AlphaFoldDB" id="A0A0V1PYV6"/>
<name>A0A0V1PYV6_9ASCO</name>
<keyword evidence="5" id="KW-0539">Nucleus</keyword>
<keyword evidence="9" id="KW-1185">Reference proteome</keyword>
<evidence type="ECO:0000256" key="5">
    <source>
        <dbReference type="ARBA" id="ARBA00023242"/>
    </source>
</evidence>
<comment type="similarity">
    <text evidence="2">Belongs to the NOP14 family.</text>
</comment>
<gene>
    <name evidence="8" type="ORF">AC631_02788</name>
</gene>
<dbReference type="Pfam" id="PF04147">
    <property type="entry name" value="Nop14"/>
    <property type="match status" value="1"/>
</dbReference>
<evidence type="ECO:0000256" key="7">
    <source>
        <dbReference type="SAM" id="MobiDB-lite"/>
    </source>
</evidence>
<dbReference type="RefSeq" id="XP_015467527.1">
    <property type="nucleotide sequence ID" value="XM_015611618.1"/>
</dbReference>
<sequence length="576" mass="66169">MAGSQLKQLKAALKANGLIGQTNIKKKNKKSKTPSETRRNDKHEILNNIRKDFNLFDGKVNRTKRDVTMIQGGKFVKVGSKQHNDATRAKSDVEKSMKLQYELDKKQNGKTGGLIDRRFGENNRNLTAEEKMLERFTRERQGNKKKFNFALGSDDEQDDEDNDGFVLTHSGKSLSLDNDLDDTKLGASNTKYYDEDSLMPEEAQPKRKSKQEVMKEVIAKSKFYKHQRQMEFQKAQDEIMNLDDEFGDIMTEFNNNATKKSPNFSTKTPEEIEYDNKVRELTYDRRSVPADRTKTAEELQKEHDTRLQKLEADRLRRMNGDFGDREAEADDLDGFWNGSADEEEGFAIENSDEEEEGSSGSEGDIDQSKPSGRTLKKTTVQMPGTHEDFIASLSTIEDSKHCNYINKVIETYQPRLAEGNKERMNVFVGILFKHILYLANELNPPAENINEMMKILKKLSESYNEKLVEAIRIEINDIQSRIFNLQPRDLVYFVIIGYLFSTSDHYHLVVTPTLILMNENISSIPYDKTTTINQIGQGLFIVDILLNYQTFSKRFTPEIVCFLEKAALLCFQIPKN</sequence>
<evidence type="ECO:0000313" key="9">
    <source>
        <dbReference type="Proteomes" id="UP000054251"/>
    </source>
</evidence>
<feature type="region of interest" description="Disordered" evidence="7">
    <location>
        <begin position="283"/>
        <end position="312"/>
    </location>
</feature>
<evidence type="ECO:0000256" key="1">
    <source>
        <dbReference type="ARBA" id="ARBA00004604"/>
    </source>
</evidence>
<dbReference type="GO" id="GO:0030692">
    <property type="term" value="C:Noc4p-Nop14p complex"/>
    <property type="evidence" value="ECO:0007669"/>
    <property type="project" value="TreeGrafter"/>
</dbReference>
<accession>A0A0V1PYV6</accession>
<protein>
    <submittedName>
        <fullName evidence="8">Uncharacterized protein</fullName>
    </submittedName>
</protein>
<comment type="function">
    <text evidence="6">Involved in nucleolar processing of pre-18S ribosomal RNA. Has a role in the nuclear export of 40S pre-ribosomal subunit to the cytoplasm.</text>
</comment>
<dbReference type="GeneID" id="26839797"/>
<keyword evidence="3" id="KW-0690">Ribosome biogenesis</keyword>
<comment type="subcellular location">
    <subcellularLocation>
        <location evidence="1">Nucleus</location>
        <location evidence="1">Nucleolus</location>
    </subcellularLocation>
</comment>
<dbReference type="OrthoDB" id="441771at2759"/>
<feature type="region of interest" description="Disordered" evidence="7">
    <location>
        <begin position="349"/>
        <end position="375"/>
    </location>
</feature>
<dbReference type="GO" id="GO:0030490">
    <property type="term" value="P:maturation of SSU-rRNA"/>
    <property type="evidence" value="ECO:0007669"/>
    <property type="project" value="TreeGrafter"/>
</dbReference>
<evidence type="ECO:0000313" key="8">
    <source>
        <dbReference type="EMBL" id="KSA01425.1"/>
    </source>
</evidence>
<dbReference type="InterPro" id="IPR007276">
    <property type="entry name" value="Nop14"/>
</dbReference>
<dbReference type="EMBL" id="LMYN01000053">
    <property type="protein sequence ID" value="KSA01425.1"/>
    <property type="molecule type" value="Genomic_DNA"/>
</dbReference>
<dbReference type="PANTHER" id="PTHR23183">
    <property type="entry name" value="NOP14"/>
    <property type="match status" value="1"/>
</dbReference>
<evidence type="ECO:0000256" key="4">
    <source>
        <dbReference type="ARBA" id="ARBA00022552"/>
    </source>
</evidence>
<evidence type="ECO:0000256" key="6">
    <source>
        <dbReference type="ARBA" id="ARBA00024695"/>
    </source>
</evidence>
<proteinExistence type="inferred from homology"/>
<dbReference type="GO" id="GO:0032040">
    <property type="term" value="C:small-subunit processome"/>
    <property type="evidence" value="ECO:0007669"/>
    <property type="project" value="InterPro"/>
</dbReference>
<keyword evidence="4" id="KW-0698">rRNA processing</keyword>
<reference evidence="8 9" key="1">
    <citation type="submission" date="2015-11" db="EMBL/GenBank/DDBJ databases">
        <title>The genome of Debaryomyces fabryi.</title>
        <authorList>
            <person name="Tafer H."/>
            <person name="Lopandic K."/>
        </authorList>
    </citation>
    <scope>NUCLEOTIDE SEQUENCE [LARGE SCALE GENOMIC DNA]</scope>
    <source>
        <strain evidence="8 9">CBS 789</strain>
    </source>
</reference>
<evidence type="ECO:0000256" key="3">
    <source>
        <dbReference type="ARBA" id="ARBA00022517"/>
    </source>
</evidence>
<comment type="caution">
    <text evidence="8">The sequence shown here is derived from an EMBL/GenBank/DDBJ whole genome shotgun (WGS) entry which is preliminary data.</text>
</comment>
<dbReference type="PANTHER" id="PTHR23183:SF0">
    <property type="entry name" value="NUCLEOLAR PROTEIN 14"/>
    <property type="match status" value="1"/>
</dbReference>
<dbReference type="Proteomes" id="UP000054251">
    <property type="component" value="Unassembled WGS sequence"/>
</dbReference>
<evidence type="ECO:0000256" key="2">
    <source>
        <dbReference type="ARBA" id="ARBA00007466"/>
    </source>
</evidence>